<accession>A0ABP0UTA7</accession>
<feature type="region of interest" description="Disordered" evidence="1">
    <location>
        <begin position="1"/>
        <end position="43"/>
    </location>
</feature>
<gene>
    <name evidence="2" type="ORF">CSSPTR1EN2_LOCUS19365</name>
</gene>
<reference evidence="2" key="1">
    <citation type="submission" date="2024-02" db="EMBL/GenBank/DDBJ databases">
        <authorList>
            <consortium name="ELIXIR-Norway"/>
            <consortium name="Elixir Norway"/>
        </authorList>
    </citation>
    <scope>NUCLEOTIDE SEQUENCE</scope>
</reference>
<name>A0ABP0UTA7_9BRYO</name>
<dbReference type="EMBL" id="OZ019898">
    <property type="protein sequence ID" value="CAK9228725.1"/>
    <property type="molecule type" value="Genomic_DNA"/>
</dbReference>
<dbReference type="Proteomes" id="UP001497512">
    <property type="component" value="Chromosome 6"/>
</dbReference>
<sequence>MQRENRWRETQGAWSGVEWRGNEKDAHAHDEKMKNGTMSSSAGYKASSCALTTQVTHGFGYPQRRPAPVAVAVATAIRRVATLSGRSQSCG</sequence>
<protein>
    <submittedName>
        <fullName evidence="2">Uncharacterized protein</fullName>
    </submittedName>
</protein>
<evidence type="ECO:0000313" key="3">
    <source>
        <dbReference type="Proteomes" id="UP001497512"/>
    </source>
</evidence>
<organism evidence="2 3">
    <name type="scientific">Sphagnum troendelagicum</name>
    <dbReference type="NCBI Taxonomy" id="128251"/>
    <lineage>
        <taxon>Eukaryota</taxon>
        <taxon>Viridiplantae</taxon>
        <taxon>Streptophyta</taxon>
        <taxon>Embryophyta</taxon>
        <taxon>Bryophyta</taxon>
        <taxon>Sphagnophytina</taxon>
        <taxon>Sphagnopsida</taxon>
        <taxon>Sphagnales</taxon>
        <taxon>Sphagnaceae</taxon>
        <taxon>Sphagnum</taxon>
    </lineage>
</organism>
<keyword evidence="3" id="KW-1185">Reference proteome</keyword>
<evidence type="ECO:0000256" key="1">
    <source>
        <dbReference type="SAM" id="MobiDB-lite"/>
    </source>
</evidence>
<evidence type="ECO:0000313" key="2">
    <source>
        <dbReference type="EMBL" id="CAK9228725.1"/>
    </source>
</evidence>
<proteinExistence type="predicted"/>
<feature type="compositionally biased region" description="Basic and acidic residues" evidence="1">
    <location>
        <begin position="20"/>
        <end position="34"/>
    </location>
</feature>